<dbReference type="GO" id="GO:0030246">
    <property type="term" value="F:carbohydrate binding"/>
    <property type="evidence" value="ECO:0007669"/>
    <property type="project" value="UniProtKB-KW"/>
</dbReference>
<feature type="transmembrane region" description="Helical" evidence="1">
    <location>
        <begin position="12"/>
        <end position="39"/>
    </location>
</feature>
<sequence length="171" mass="19464">MNKQTVIWYANLCNYLINTFMILTGLGLIGLLIANVIIFNKIPVCGNRNGMIGWVLISHNCYTVVDNITFYDLVIYCDKHQSVIPNSLDEHEVLIVTSVLGIQEYWMPFTKKRNGWFHGKIPVSVKGDPDKRIKLGKPMIADKEEQCAIYNDGIIEEICTKKHKGICFSIL</sequence>
<organism evidence="2 3">
    <name type="scientific">Turkeypox virus</name>
    <dbReference type="NCBI Taxonomy" id="336486"/>
    <lineage>
        <taxon>Viruses</taxon>
        <taxon>Varidnaviria</taxon>
        <taxon>Bamfordvirae</taxon>
        <taxon>Nucleocytoviricota</taxon>
        <taxon>Pokkesviricetes</taxon>
        <taxon>Chitovirales</taxon>
        <taxon>Poxviridae</taxon>
        <taxon>Chordopoxvirinae</taxon>
        <taxon>Avipoxvirus</taxon>
        <taxon>Avipoxvirus turkeypox</taxon>
    </lineage>
</organism>
<keyword evidence="1" id="KW-0812">Transmembrane</keyword>
<reference evidence="2 3" key="1">
    <citation type="journal article" date="2015" name="Infect. Genet. Evol.">
        <title>Unique genomic organization of a novel Avipoxvirus detected in turkey (Meleagris gallopavo).</title>
        <authorList>
            <person name="Banyai K."/>
            <person name="Palya V."/>
            <person name="Denes B."/>
            <person name="Glavits R."/>
            <person name="Ivanics E."/>
            <person name="Horvath B."/>
            <person name="Farkas S.L."/>
            <person name="Marton S."/>
            <person name="Balint A."/>
            <person name="Gyuranecz M."/>
            <person name="Erdelyi K."/>
            <person name="Dan A."/>
        </authorList>
    </citation>
    <scope>NUCLEOTIDE SEQUENCE [LARGE SCALE GENOMIC DNA]</scope>
    <source>
        <strain evidence="2 3">TKPV-HU1124/2011</strain>
    </source>
</reference>
<dbReference type="KEGG" id="vg:26122836"/>
<evidence type="ECO:0000313" key="2">
    <source>
        <dbReference type="EMBL" id="ALA62520.1"/>
    </source>
</evidence>
<evidence type="ECO:0000313" key="3">
    <source>
        <dbReference type="Proteomes" id="UP000142477"/>
    </source>
</evidence>
<dbReference type="Proteomes" id="UP000142477">
    <property type="component" value="Segment"/>
</dbReference>
<dbReference type="RefSeq" id="YP_009177167.1">
    <property type="nucleotide sequence ID" value="NC_028238.1"/>
</dbReference>
<name>A0A0M3PBB3_9POXV</name>
<keyword evidence="1" id="KW-0472">Membrane</keyword>
<proteinExistence type="predicted"/>
<dbReference type="InterPro" id="IPR016187">
    <property type="entry name" value="CTDL_fold"/>
</dbReference>
<keyword evidence="3" id="KW-1185">Reference proteome</keyword>
<dbReference type="SUPFAM" id="SSF56436">
    <property type="entry name" value="C-type lectin-like"/>
    <property type="match status" value="1"/>
</dbReference>
<keyword evidence="1" id="KW-1133">Transmembrane helix</keyword>
<dbReference type="EMBL" id="KP728110">
    <property type="protein sequence ID" value="ALA62520.1"/>
    <property type="molecule type" value="Genomic_DNA"/>
</dbReference>
<evidence type="ECO:0000256" key="1">
    <source>
        <dbReference type="SAM" id="Phobius"/>
    </source>
</evidence>
<accession>A0A0M3PBB3</accession>
<protein>
    <submittedName>
        <fullName evidence="2">C-type lectin-like EEV protein</fullName>
    </submittedName>
</protein>
<dbReference type="GeneID" id="26122836"/>
<dbReference type="OrthoDB" id="18207at10239"/>